<protein>
    <submittedName>
        <fullName evidence="1">Uncharacterized protein</fullName>
    </submittedName>
</protein>
<accession>A0A0B6YKF1</accession>
<dbReference type="PANTHER" id="PTHR44200:SF1">
    <property type="entry name" value="DNAJ HOMOLOG SUBFAMILY C MEMBER 7"/>
    <property type="match status" value="1"/>
</dbReference>
<dbReference type="InterPro" id="IPR011990">
    <property type="entry name" value="TPR-like_helical_dom_sf"/>
</dbReference>
<organism evidence="1">
    <name type="scientific">Arion vulgaris</name>
    <dbReference type="NCBI Taxonomy" id="1028688"/>
    <lineage>
        <taxon>Eukaryota</taxon>
        <taxon>Metazoa</taxon>
        <taxon>Spiralia</taxon>
        <taxon>Lophotrochozoa</taxon>
        <taxon>Mollusca</taxon>
        <taxon>Gastropoda</taxon>
        <taxon>Heterobranchia</taxon>
        <taxon>Euthyneura</taxon>
        <taxon>Panpulmonata</taxon>
        <taxon>Eupulmonata</taxon>
        <taxon>Stylommatophora</taxon>
        <taxon>Helicina</taxon>
        <taxon>Arionoidea</taxon>
        <taxon>Arionidae</taxon>
        <taxon>Arion</taxon>
    </lineage>
</organism>
<gene>
    <name evidence="1" type="primary">ORF27273</name>
</gene>
<name>A0A0B6YKF1_9EUPU</name>
<reference evidence="1" key="1">
    <citation type="submission" date="2014-12" db="EMBL/GenBank/DDBJ databases">
        <title>Insight into the proteome of Arion vulgaris.</title>
        <authorList>
            <person name="Aradska J."/>
            <person name="Bulat T."/>
            <person name="Smidak R."/>
            <person name="Sarate P."/>
            <person name="Gangsoo J."/>
            <person name="Sialana F."/>
            <person name="Bilban M."/>
            <person name="Lubec G."/>
        </authorList>
    </citation>
    <scope>NUCLEOTIDE SEQUENCE</scope>
    <source>
        <tissue evidence="1">Skin</tissue>
    </source>
</reference>
<dbReference type="Gene3D" id="1.25.40.10">
    <property type="entry name" value="Tetratricopeptide repeat domain"/>
    <property type="match status" value="1"/>
</dbReference>
<dbReference type="EMBL" id="HACG01009421">
    <property type="protein sequence ID" value="CEK56286.1"/>
    <property type="molecule type" value="Transcribed_RNA"/>
</dbReference>
<proteinExistence type="predicted"/>
<dbReference type="Pfam" id="PF13181">
    <property type="entry name" value="TPR_8"/>
    <property type="match status" value="1"/>
</dbReference>
<dbReference type="SMART" id="SM00028">
    <property type="entry name" value="TPR"/>
    <property type="match status" value="3"/>
</dbReference>
<dbReference type="PANTHER" id="PTHR44200">
    <property type="entry name" value="DNAJ HOMOLOG SUBFAMILY C MEMBER 7"/>
    <property type="match status" value="1"/>
</dbReference>
<dbReference type="InterPro" id="IPR019734">
    <property type="entry name" value="TPR_rpt"/>
</dbReference>
<feature type="non-terminal residue" evidence="1">
    <location>
        <position position="1"/>
    </location>
</feature>
<dbReference type="SUPFAM" id="SSF48452">
    <property type="entry name" value="TPR-like"/>
    <property type="match status" value="1"/>
</dbReference>
<evidence type="ECO:0000313" key="1">
    <source>
        <dbReference type="EMBL" id="CEK56286.1"/>
    </source>
</evidence>
<dbReference type="AlphaFoldDB" id="A0A0B6YKF1"/>
<feature type="non-terminal residue" evidence="1">
    <location>
        <position position="114"/>
    </location>
</feature>
<dbReference type="Pfam" id="PF00515">
    <property type="entry name" value="TPR_1"/>
    <property type="match status" value="1"/>
</dbReference>
<dbReference type="InterPro" id="IPR052758">
    <property type="entry name" value="SRC_co-chaperone"/>
</dbReference>
<sequence>KKEEGNTAFRGAKYQDAFDLYSEALSIDPNNKSTNSKLYCNRATVCSKLNKLVEAIKDCTKAIELDESYLKAYMRRAKCYKDTELYEEAVRDYEHIYKMAKTRENKQLLQQAKM</sequence>